<keyword evidence="3" id="KW-1185">Reference proteome</keyword>
<comment type="caution">
    <text evidence="2">The sequence shown here is derived from an EMBL/GenBank/DDBJ whole genome shotgun (WGS) entry which is preliminary data.</text>
</comment>
<dbReference type="EMBL" id="SOZI01000019">
    <property type="protein sequence ID" value="TNY22879.1"/>
    <property type="molecule type" value="Genomic_DNA"/>
</dbReference>
<feature type="region of interest" description="Disordered" evidence="1">
    <location>
        <begin position="1"/>
        <end position="30"/>
    </location>
</feature>
<accession>A0A5C5G369</accession>
<protein>
    <submittedName>
        <fullName evidence="2">Uncharacterized protein</fullName>
    </submittedName>
</protein>
<proteinExistence type="predicted"/>
<evidence type="ECO:0000256" key="1">
    <source>
        <dbReference type="SAM" id="MobiDB-lite"/>
    </source>
</evidence>
<evidence type="ECO:0000313" key="3">
    <source>
        <dbReference type="Proteomes" id="UP000311382"/>
    </source>
</evidence>
<organism evidence="2 3">
    <name type="scientific">Rhodotorula diobovata</name>
    <dbReference type="NCBI Taxonomy" id="5288"/>
    <lineage>
        <taxon>Eukaryota</taxon>
        <taxon>Fungi</taxon>
        <taxon>Dikarya</taxon>
        <taxon>Basidiomycota</taxon>
        <taxon>Pucciniomycotina</taxon>
        <taxon>Microbotryomycetes</taxon>
        <taxon>Sporidiobolales</taxon>
        <taxon>Sporidiobolaceae</taxon>
        <taxon>Rhodotorula</taxon>
    </lineage>
</organism>
<dbReference type="AlphaFoldDB" id="A0A5C5G369"/>
<gene>
    <name evidence="2" type="ORF">DMC30DRAFT_102928</name>
</gene>
<name>A0A5C5G369_9BASI</name>
<evidence type="ECO:0000313" key="2">
    <source>
        <dbReference type="EMBL" id="TNY22879.1"/>
    </source>
</evidence>
<sequence>MSKPRDCCDPRWAAEPWAPGRSRQAVSPGPGLRCSSSTACEPDSGQRICLEAWSGEVGIFAWAKGRGRGRVSWRRGRGGRDVPGVKDGAALCMPNTVCRPVRRRHGCPQPARRSVGGIKAWLARRRRAVSSSEPRLSRLSSPRVSSLRLAILETSFRALLQLCSASSSSQVPARCHSSARLLLTSVLEPAVRTSEHRPTEDCALLGHAERRRRALRGAAIQNARPCLRLRVGRNADARVQQ</sequence>
<reference evidence="2 3" key="1">
    <citation type="submission" date="2019-03" db="EMBL/GenBank/DDBJ databases">
        <title>Rhodosporidium diobovatum UCD-FST 08-225 genome sequencing, assembly, and annotation.</title>
        <authorList>
            <person name="Fakankun I.U."/>
            <person name="Fristensky B."/>
            <person name="Levin D.B."/>
        </authorList>
    </citation>
    <scope>NUCLEOTIDE SEQUENCE [LARGE SCALE GENOMIC DNA]</scope>
    <source>
        <strain evidence="2 3">UCD-FST 08-225</strain>
    </source>
</reference>
<dbReference type="Proteomes" id="UP000311382">
    <property type="component" value="Unassembled WGS sequence"/>
</dbReference>